<evidence type="ECO:0000256" key="2">
    <source>
        <dbReference type="ARBA" id="ARBA00023125"/>
    </source>
</evidence>
<dbReference type="Gene3D" id="1.10.10.60">
    <property type="entry name" value="Homeodomain-like"/>
    <property type="match status" value="2"/>
</dbReference>
<evidence type="ECO:0000256" key="1">
    <source>
        <dbReference type="ARBA" id="ARBA00023015"/>
    </source>
</evidence>
<dbReference type="Pfam" id="PF02311">
    <property type="entry name" value="AraC_binding"/>
    <property type="match status" value="1"/>
</dbReference>
<organism evidence="5 6">
    <name type="scientific">Paenibacillus taihuensis</name>
    <dbReference type="NCBI Taxonomy" id="1156355"/>
    <lineage>
        <taxon>Bacteria</taxon>
        <taxon>Bacillati</taxon>
        <taxon>Bacillota</taxon>
        <taxon>Bacilli</taxon>
        <taxon>Bacillales</taxon>
        <taxon>Paenibacillaceae</taxon>
        <taxon>Paenibacillus</taxon>
    </lineage>
</organism>
<keyword evidence="3" id="KW-0804">Transcription</keyword>
<evidence type="ECO:0000313" key="5">
    <source>
        <dbReference type="EMBL" id="REE80215.1"/>
    </source>
</evidence>
<dbReference type="GO" id="GO:0003700">
    <property type="term" value="F:DNA-binding transcription factor activity"/>
    <property type="evidence" value="ECO:0007669"/>
    <property type="project" value="InterPro"/>
</dbReference>
<comment type="caution">
    <text evidence="5">The sequence shown here is derived from an EMBL/GenBank/DDBJ whole genome shotgun (WGS) entry which is preliminary data.</text>
</comment>
<dbReference type="GO" id="GO:0043565">
    <property type="term" value="F:sequence-specific DNA binding"/>
    <property type="evidence" value="ECO:0007669"/>
    <property type="project" value="InterPro"/>
</dbReference>
<dbReference type="Pfam" id="PF12833">
    <property type="entry name" value="HTH_18"/>
    <property type="match status" value="1"/>
</dbReference>
<gene>
    <name evidence="5" type="ORF">A8990_12164</name>
</gene>
<dbReference type="SUPFAM" id="SSF51215">
    <property type="entry name" value="Regulatory protein AraC"/>
    <property type="match status" value="1"/>
</dbReference>
<evidence type="ECO:0000256" key="3">
    <source>
        <dbReference type="ARBA" id="ARBA00023163"/>
    </source>
</evidence>
<dbReference type="Proteomes" id="UP000256304">
    <property type="component" value="Unassembled WGS sequence"/>
</dbReference>
<keyword evidence="6" id="KW-1185">Reference proteome</keyword>
<dbReference type="Gene3D" id="2.60.120.280">
    <property type="entry name" value="Regulatory protein AraC"/>
    <property type="match status" value="1"/>
</dbReference>
<dbReference type="SMART" id="SM00342">
    <property type="entry name" value="HTH_ARAC"/>
    <property type="match status" value="1"/>
</dbReference>
<feature type="domain" description="HTH araC/xylS-type" evidence="4">
    <location>
        <begin position="169"/>
        <end position="267"/>
    </location>
</feature>
<dbReference type="RefSeq" id="WP_245996081.1">
    <property type="nucleotide sequence ID" value="NZ_QTTN01000021.1"/>
</dbReference>
<dbReference type="PANTHER" id="PTHR43280:SF27">
    <property type="entry name" value="TRANSCRIPTIONAL REGULATOR MTLR"/>
    <property type="match status" value="1"/>
</dbReference>
<dbReference type="InterPro" id="IPR003313">
    <property type="entry name" value="AraC-bd"/>
</dbReference>
<dbReference type="EMBL" id="QTTN01000021">
    <property type="protein sequence ID" value="REE80215.1"/>
    <property type="molecule type" value="Genomic_DNA"/>
</dbReference>
<keyword evidence="1" id="KW-0805">Transcription regulation</keyword>
<keyword evidence="2" id="KW-0238">DNA-binding</keyword>
<dbReference type="InterPro" id="IPR037923">
    <property type="entry name" value="HTH-like"/>
</dbReference>
<evidence type="ECO:0000259" key="4">
    <source>
        <dbReference type="PROSITE" id="PS01124"/>
    </source>
</evidence>
<dbReference type="AlphaFoldDB" id="A0A3D9RU42"/>
<accession>A0A3D9RU42</accession>
<dbReference type="InterPro" id="IPR009057">
    <property type="entry name" value="Homeodomain-like_sf"/>
</dbReference>
<sequence>MNAKGDELYSYIKEQGGNTVIADHFNYPDNYVIKRPQGMSDWLITYTLGGEGYFIIDGAERFCQTGEVTLMQPGVPHQYGTRRGSQWHFIWAHFSPRIMETNLLPNEKLLVHMIDSDSLRKRFFRAFRSLVSDSIERGMYWNELCENTMRHIILLLAKRMTKQLDPRIEEIQHLLATRMQEPIRIEELAKAVGLSPSRLSHLFKESTGASIVDTLNDMRIRQAALLLEHTDRHPSEVALDVGFQNYNHFANQFRKRHQVSPRAYKNEPRT</sequence>
<dbReference type="PROSITE" id="PS01124">
    <property type="entry name" value="HTH_ARAC_FAMILY_2"/>
    <property type="match status" value="1"/>
</dbReference>
<dbReference type="SUPFAM" id="SSF46689">
    <property type="entry name" value="Homeodomain-like"/>
    <property type="match status" value="2"/>
</dbReference>
<name>A0A3D9RU42_9BACL</name>
<proteinExistence type="predicted"/>
<dbReference type="PANTHER" id="PTHR43280">
    <property type="entry name" value="ARAC-FAMILY TRANSCRIPTIONAL REGULATOR"/>
    <property type="match status" value="1"/>
</dbReference>
<protein>
    <submittedName>
        <fullName evidence="5">AraC family transcriptional regulator of arabinose operon</fullName>
    </submittedName>
</protein>
<evidence type="ECO:0000313" key="6">
    <source>
        <dbReference type="Proteomes" id="UP000256304"/>
    </source>
</evidence>
<dbReference type="InterPro" id="IPR018060">
    <property type="entry name" value="HTH_AraC"/>
</dbReference>
<reference evidence="5 6" key="1">
    <citation type="submission" date="2018-08" db="EMBL/GenBank/DDBJ databases">
        <title>Genomic Encyclopedia of Type Strains, Phase III (KMG-III): the genomes of soil and plant-associated and newly described type strains.</title>
        <authorList>
            <person name="Whitman W."/>
        </authorList>
    </citation>
    <scope>NUCLEOTIDE SEQUENCE [LARGE SCALE GENOMIC DNA]</scope>
    <source>
        <strain evidence="5 6">CGMCC 1.10966</strain>
    </source>
</reference>